<dbReference type="InParanoid" id="A0A507B7G0"/>
<organism evidence="2 3">
    <name type="scientific">Thyridium curvatum</name>
    <dbReference type="NCBI Taxonomy" id="1093900"/>
    <lineage>
        <taxon>Eukaryota</taxon>
        <taxon>Fungi</taxon>
        <taxon>Dikarya</taxon>
        <taxon>Ascomycota</taxon>
        <taxon>Pezizomycotina</taxon>
        <taxon>Sordariomycetes</taxon>
        <taxon>Sordariomycetidae</taxon>
        <taxon>Thyridiales</taxon>
        <taxon>Thyridiaceae</taxon>
        <taxon>Thyridium</taxon>
    </lineage>
</organism>
<dbReference type="Proteomes" id="UP000319257">
    <property type="component" value="Unassembled WGS sequence"/>
</dbReference>
<dbReference type="InterPro" id="IPR004839">
    <property type="entry name" value="Aminotransferase_I/II_large"/>
</dbReference>
<dbReference type="STRING" id="1093900.A0A507B7G0"/>
<protein>
    <recommendedName>
        <fullName evidence="1">Aminotransferase class I/classII large domain-containing protein</fullName>
    </recommendedName>
</protein>
<feature type="domain" description="Aminotransferase class I/classII large" evidence="1">
    <location>
        <begin position="45"/>
        <end position="441"/>
    </location>
</feature>
<dbReference type="Gene3D" id="3.40.640.10">
    <property type="entry name" value="Type I PLP-dependent aspartate aminotransferase-like (Major domain)"/>
    <property type="match status" value="1"/>
</dbReference>
<gene>
    <name evidence="2" type="ORF">E0L32_004906</name>
</gene>
<proteinExistence type="predicted"/>
<dbReference type="Pfam" id="PF00155">
    <property type="entry name" value="Aminotran_1_2"/>
    <property type="match status" value="1"/>
</dbReference>
<dbReference type="SUPFAM" id="SSF53383">
    <property type="entry name" value="PLP-dependent transferases"/>
    <property type="match status" value="1"/>
</dbReference>
<dbReference type="Gene3D" id="3.90.1150.10">
    <property type="entry name" value="Aspartate Aminotransferase, domain 1"/>
    <property type="match status" value="1"/>
</dbReference>
<dbReference type="CDD" id="cd00609">
    <property type="entry name" value="AAT_like"/>
    <property type="match status" value="1"/>
</dbReference>
<evidence type="ECO:0000313" key="3">
    <source>
        <dbReference type="Proteomes" id="UP000319257"/>
    </source>
</evidence>
<dbReference type="InterPro" id="IPR015421">
    <property type="entry name" value="PyrdxlP-dep_Trfase_major"/>
</dbReference>
<dbReference type="GO" id="GO:0030170">
    <property type="term" value="F:pyridoxal phosphate binding"/>
    <property type="evidence" value="ECO:0007669"/>
    <property type="project" value="InterPro"/>
</dbReference>
<dbReference type="AlphaFoldDB" id="A0A507B7G0"/>
<sequence length="468" mass="50730">MTTSSAKVPVNFIRGWPAPSLLPASKLKAASATVLSDPKLFVPGLEYGPDPGYQPLREELACFLGDFFGVAPDPRRICITGGASQNVACLLQSFTDPAYTQAVWVVAPCYHLICPILEDSGFRNRLRSIPEDEEGMRVDLLEEGLKEFENAKPRDPVYKELSPDRKAYRHIIYVVPTCSNPSGKTMTPARRRAIVEVARSYDCLVICDDVYDFLTWPVLSPPPSSTAPAASLVPSPPPLPRLVDLDRALGPSPHDAASGGHFGHVVSNGSFSKILGPGMRTGWAEGSPALAHGLSATGSSRSGGAPSQLAAAIACEVLRCGALEDHLRDLVRPALQRRHGLLVDAARRELAPLGVEFVSRNWEADGVGIYGGYFLWLRLGEGLPGASEVAKRCKEHENLIIAAGQMFAVKGDEQAVDLDRNVRLCFSYLDEALMVEGVERLAHVLRTWNEPLGPDSQRDQGLNMATFK</sequence>
<reference evidence="2 3" key="1">
    <citation type="submission" date="2019-06" db="EMBL/GenBank/DDBJ databases">
        <title>Draft genome sequence of the filamentous fungus Phialemoniopsis curvata isolated from diesel fuel.</title>
        <authorList>
            <person name="Varaljay V.A."/>
            <person name="Lyon W.J."/>
            <person name="Crouch A.L."/>
            <person name="Drake C.E."/>
            <person name="Hollomon J.M."/>
            <person name="Nadeau L.J."/>
            <person name="Nunn H.S."/>
            <person name="Stevenson B.S."/>
            <person name="Bojanowski C.L."/>
            <person name="Crookes-Goodson W.J."/>
        </authorList>
    </citation>
    <scope>NUCLEOTIDE SEQUENCE [LARGE SCALE GENOMIC DNA]</scope>
    <source>
        <strain evidence="2 3">D216</strain>
    </source>
</reference>
<comment type="caution">
    <text evidence="2">The sequence shown here is derived from an EMBL/GenBank/DDBJ whole genome shotgun (WGS) entry which is preliminary data.</text>
</comment>
<evidence type="ECO:0000259" key="1">
    <source>
        <dbReference type="Pfam" id="PF00155"/>
    </source>
</evidence>
<dbReference type="EMBL" id="SKBQ01000024">
    <property type="protein sequence ID" value="TPX15076.1"/>
    <property type="molecule type" value="Genomic_DNA"/>
</dbReference>
<dbReference type="GO" id="GO:0047536">
    <property type="term" value="F:2-aminoadipate transaminase activity"/>
    <property type="evidence" value="ECO:0007669"/>
    <property type="project" value="TreeGrafter"/>
</dbReference>
<dbReference type="OrthoDB" id="7042322at2759"/>
<accession>A0A507B7G0</accession>
<evidence type="ECO:0000313" key="2">
    <source>
        <dbReference type="EMBL" id="TPX15076.1"/>
    </source>
</evidence>
<dbReference type="FunCoup" id="A0A507B7G0">
    <property type="interactions" value="54"/>
</dbReference>
<dbReference type="RefSeq" id="XP_030996787.1">
    <property type="nucleotide sequence ID" value="XM_031139368.1"/>
</dbReference>
<dbReference type="InterPro" id="IPR015424">
    <property type="entry name" value="PyrdxlP-dep_Trfase"/>
</dbReference>
<dbReference type="PANTHER" id="PTHR42858">
    <property type="entry name" value="AMINOTRANSFERASE"/>
    <property type="match status" value="1"/>
</dbReference>
<dbReference type="PANTHER" id="PTHR42858:SF1">
    <property type="entry name" value="LD15494P"/>
    <property type="match status" value="1"/>
</dbReference>
<name>A0A507B7G0_9PEZI</name>
<dbReference type="GeneID" id="41972353"/>
<dbReference type="InterPro" id="IPR015422">
    <property type="entry name" value="PyrdxlP-dep_Trfase_small"/>
</dbReference>
<keyword evidence="3" id="KW-1185">Reference proteome</keyword>